<dbReference type="GO" id="GO:0005524">
    <property type="term" value="F:ATP binding"/>
    <property type="evidence" value="ECO:0007669"/>
    <property type="project" value="UniProtKB-KW"/>
</dbReference>
<dbReference type="InParanoid" id="A0A4W3JZ35"/>
<dbReference type="OMA" id="YESHITA"/>
<dbReference type="Pfam" id="PF23321">
    <property type="entry name" value="R1_ABCA1"/>
    <property type="match status" value="1"/>
</dbReference>
<dbReference type="GO" id="GO:0140359">
    <property type="term" value="F:ABC-type transporter activity"/>
    <property type="evidence" value="ECO:0007669"/>
    <property type="project" value="InterPro"/>
</dbReference>
<evidence type="ECO:0000313" key="13">
    <source>
        <dbReference type="Proteomes" id="UP000314986"/>
    </source>
</evidence>
<feature type="transmembrane region" description="Helical" evidence="10">
    <location>
        <begin position="1251"/>
        <end position="1268"/>
    </location>
</feature>
<feature type="transmembrane region" description="Helical" evidence="10">
    <location>
        <begin position="1190"/>
        <end position="1210"/>
    </location>
</feature>
<protein>
    <recommendedName>
        <fullName evidence="11">ABC transporter domain-containing protein</fullName>
    </recommendedName>
</protein>
<feature type="domain" description="ABC transporter" evidence="11">
    <location>
        <begin position="1361"/>
        <end position="1589"/>
    </location>
</feature>
<keyword evidence="13" id="KW-1185">Reference proteome</keyword>
<feature type="transmembrane region" description="Helical" evidence="10">
    <location>
        <begin position="303"/>
        <end position="328"/>
    </location>
</feature>
<dbReference type="InterPro" id="IPR013525">
    <property type="entry name" value="ABC2_TM"/>
</dbReference>
<dbReference type="InterPro" id="IPR003439">
    <property type="entry name" value="ABC_transporter-like_ATP-bd"/>
</dbReference>
<evidence type="ECO:0000256" key="4">
    <source>
        <dbReference type="ARBA" id="ARBA00022692"/>
    </source>
</evidence>
<evidence type="ECO:0000256" key="7">
    <source>
        <dbReference type="ARBA" id="ARBA00022840"/>
    </source>
</evidence>
<feature type="transmembrane region" description="Helical" evidence="10">
    <location>
        <begin position="1162"/>
        <end position="1183"/>
    </location>
</feature>
<feature type="transmembrane region" description="Helical" evidence="10">
    <location>
        <begin position="922"/>
        <end position="942"/>
    </location>
</feature>
<keyword evidence="9 10" id="KW-0472">Membrane</keyword>
<dbReference type="GeneTree" id="ENSGT00940000161703"/>
<dbReference type="SMART" id="SM00382">
    <property type="entry name" value="AAA"/>
    <property type="match status" value="2"/>
</dbReference>
<dbReference type="Gene3D" id="3.40.50.300">
    <property type="entry name" value="P-loop containing nucleotide triphosphate hydrolases"/>
    <property type="match status" value="2"/>
</dbReference>
<evidence type="ECO:0000256" key="1">
    <source>
        <dbReference type="ARBA" id="ARBA00004141"/>
    </source>
</evidence>
<reference evidence="13" key="3">
    <citation type="journal article" date="2014" name="Nature">
        <title>Elephant shark genome provides unique insights into gnathostome evolution.</title>
        <authorList>
            <consortium name="International Elephant Shark Genome Sequencing Consortium"/>
            <person name="Venkatesh B."/>
            <person name="Lee A.P."/>
            <person name="Ravi V."/>
            <person name="Maurya A.K."/>
            <person name="Lian M.M."/>
            <person name="Swann J.B."/>
            <person name="Ohta Y."/>
            <person name="Flajnik M.F."/>
            <person name="Sutoh Y."/>
            <person name="Kasahara M."/>
            <person name="Hoon S."/>
            <person name="Gangu V."/>
            <person name="Roy S.W."/>
            <person name="Irimia M."/>
            <person name="Korzh V."/>
            <person name="Kondrychyn I."/>
            <person name="Lim Z.W."/>
            <person name="Tay B.H."/>
            <person name="Tohari S."/>
            <person name="Kong K.W."/>
            <person name="Ho S."/>
            <person name="Lorente-Galdos B."/>
            <person name="Quilez J."/>
            <person name="Marques-Bonet T."/>
            <person name="Raney B.J."/>
            <person name="Ingham P.W."/>
            <person name="Tay A."/>
            <person name="Hillier L.W."/>
            <person name="Minx P."/>
            <person name="Boehm T."/>
            <person name="Wilson R.K."/>
            <person name="Brenner S."/>
            <person name="Warren W.C."/>
        </authorList>
    </citation>
    <scope>NUCLEOTIDE SEQUENCE [LARGE SCALE GENOMIC DNA]</scope>
</reference>
<feature type="transmembrane region" description="Helical" evidence="10">
    <location>
        <begin position="1222"/>
        <end position="1239"/>
    </location>
</feature>
<keyword evidence="7" id="KW-0067">ATP-binding</keyword>
<keyword evidence="8 10" id="KW-1133">Transmembrane helix</keyword>
<dbReference type="CDD" id="cd03263">
    <property type="entry name" value="ABC_subfamily_A"/>
    <property type="match status" value="2"/>
</dbReference>
<feature type="transmembrane region" description="Helical" evidence="10">
    <location>
        <begin position="262"/>
        <end position="283"/>
    </location>
</feature>
<dbReference type="InterPro" id="IPR056264">
    <property type="entry name" value="R2_ABCA1-4-like"/>
</dbReference>
<feature type="transmembrane region" description="Helical" evidence="10">
    <location>
        <begin position="340"/>
        <end position="364"/>
    </location>
</feature>
<comment type="similarity">
    <text evidence="2">Belongs to the ABC transporter superfamily. ABCA family.</text>
</comment>
<dbReference type="SUPFAM" id="SSF52540">
    <property type="entry name" value="P-loop containing nucleoside triphosphate hydrolases"/>
    <property type="match status" value="2"/>
</dbReference>
<evidence type="ECO:0000256" key="5">
    <source>
        <dbReference type="ARBA" id="ARBA00022737"/>
    </source>
</evidence>
<feature type="transmembrane region" description="Helical" evidence="10">
    <location>
        <begin position="1111"/>
        <end position="1132"/>
    </location>
</feature>
<evidence type="ECO:0000256" key="3">
    <source>
        <dbReference type="ARBA" id="ARBA00022448"/>
    </source>
</evidence>
<feature type="transmembrane region" description="Helical" evidence="10">
    <location>
        <begin position="401"/>
        <end position="424"/>
    </location>
</feature>
<reference evidence="12" key="5">
    <citation type="submission" date="2025-09" db="UniProtKB">
        <authorList>
            <consortium name="Ensembl"/>
        </authorList>
    </citation>
    <scope>IDENTIFICATION</scope>
</reference>
<evidence type="ECO:0000256" key="10">
    <source>
        <dbReference type="SAM" id="Phobius"/>
    </source>
</evidence>
<feature type="transmembrane region" description="Helical" evidence="10">
    <location>
        <begin position="370"/>
        <end position="389"/>
    </location>
</feature>
<organism evidence="12 13">
    <name type="scientific">Callorhinchus milii</name>
    <name type="common">Ghost shark</name>
    <dbReference type="NCBI Taxonomy" id="7868"/>
    <lineage>
        <taxon>Eukaryota</taxon>
        <taxon>Metazoa</taxon>
        <taxon>Chordata</taxon>
        <taxon>Craniata</taxon>
        <taxon>Vertebrata</taxon>
        <taxon>Chondrichthyes</taxon>
        <taxon>Holocephali</taxon>
        <taxon>Chimaeriformes</taxon>
        <taxon>Callorhinchidae</taxon>
        <taxon>Callorhinchus</taxon>
    </lineage>
</organism>
<feature type="transmembrane region" description="Helical" evidence="10">
    <location>
        <begin position="448"/>
        <end position="469"/>
    </location>
</feature>
<proteinExistence type="inferred from homology"/>
<dbReference type="Pfam" id="PF00005">
    <property type="entry name" value="ABC_tran"/>
    <property type="match status" value="2"/>
</dbReference>
<sequence>FSQVICSKKSSRLFSDNMMFSELPQIKELSEEDFDKYKIPRNATPYCSQFYQDILKSPNGALVWTFMKPLLLGEIPYAPNTPEVQNIIEKVKMTLDNMLNDPVTKQITLLSQLMVNVSSCILMDRFRPLESKEALEHQAQGLMSDNTFLASVFFAVDDNNTSRKSRALSSPLPPQMKYTIRTSILHSMPTDIKKNPQWKAKPKKLPTASFRYNRIFIPLQDMIERAIIQMQTGQDVPNPAVQVQGMPYPCHKNDKFLNNIGFFFPLIMMMAWLVSVAAMVRNLVHERELRLEEYMKMMGVQPITHFIAWFLENAIVLIVSSAILTIIFKASHILPNSNGFIIFLYMVDFGVSVIAMSYLIAAFFSRANTAALSASLFYIITFFPYMVLVALQNQLIFSSQILIVSICLLCATAFSQGAYIITILEGDETGIQWHNMYEFAVDGQNLSFAWICWIMVIDTMIYFVIGWYLRNIFPGKYGTRKPWYFPFTATFWKNLFGCKKIFETKLGDGYWVSNLQQYQTDTKGKNLEDENLKIGVALRSLTKEYKHGKKVAVKDLNLNFLKGEITTLLGPNGAGKTTTMSLLTGMHQPTSGTVYVNGKNMSQDLLAIRKEMGVCLQYDVLFESLTVHQHLKLYGSIKAPQWTKEQLLQEIKRALEDVGITEHQHKRVGALSGGTKRKLSIAISFIGGSSTVILDEPTSGVDPCSRRAIWDVILKYKDDRTIILTTHHLDEAELLSDQIAILESGQLKCCGSPTYLKELYGQGYSLRISPKPSPAGSNGSFDSGLVTSLVREHVPTAFLKEDSLRELTYVIPTIEDKTAYEHLFQALDEKMEQLHISSYSISDTTLEECSLTQKLMGQTFMIHTSQLMEYVFNHNFFFAPGTILTGSQRVTGIRLCFKQMAALLIKRFHHTRRDWKGAIANLLLPVLFVTLAMALFSVKPLAVDYPSLRLSTDTYENSDVVFFRNHNLQFFLFVLLNIFIRRNILSLDTFFCCRKTSSCWWSGPSDPQDFVGQCSCTTGNQECPALNTTIPHFINKEKQYLYDLTGYDIEEYLISTVNSFVWYNQLGFHAEPAYLNKLNNLLLWANLPPGTDWTQYGMITITNMENLRQCGVAFCILIGFSVLTASIGTYIIRDRVTGQKRIQHISGLSYWLYWLTNFLYDMVYYLVPVTLCIAIIAAFRFAAFTSQVNLGATYLLLLLFGFATLPWMYLLSRFFSSSDAAFITYIAINLVLGIIFFFFSRQDLLRTYTVLRWVFIVFPPFCLAYGLIELSYNQLKFDLTQAFGVDSYVSPFEMEFLGWTFVALTVQGCVLFSIRLLFQGDFLHKIRFKNSADDSVDSGGDEDVKKECERVLSGRENNDILQLHNVKKKYKTLRTNVTAVKGVTVGIPRGECFGLLGVNGAGKTTTFKMLTGDIGPSSGHQDIMNLRTDGTLIGYCPQYDALDDLLTGWEHLYFYCRIRGLPEKMISKHMHDLTQHLYLTSHVNKLVKTYSGGTKRKLSTAIALIGKPAVLLLDEPSSGMDPESKRYLWKTIIREVETGCAAVLTSHSMEECEALCTRLAIMVNGTFKCLGSPHQIKYRFGAVYSVKVRLSREVADSTQLTDLLHLEFPGASLKEQHQSSLEFQVPQKKGDLAKMVKFLESNKQELKIDHYSISQTTLDQVQYEALFHTIGVDRLECQVAEYRRVGVLS</sequence>
<keyword evidence="3" id="KW-0813">Transport</keyword>
<name>A0A4W3JZ35_CALMI</name>
<dbReference type="InterPro" id="IPR003593">
    <property type="entry name" value="AAA+_ATPase"/>
</dbReference>
<keyword evidence="4 10" id="KW-0812">Transmembrane</keyword>
<evidence type="ECO:0000259" key="11">
    <source>
        <dbReference type="PROSITE" id="PS50893"/>
    </source>
</evidence>
<dbReference type="PROSITE" id="PS50893">
    <property type="entry name" value="ABC_TRANSPORTER_2"/>
    <property type="match status" value="2"/>
</dbReference>
<dbReference type="Proteomes" id="UP000314986">
    <property type="component" value="Unassembled WGS sequence"/>
</dbReference>
<reference evidence="13" key="2">
    <citation type="journal article" date="2007" name="PLoS Biol.">
        <title>Survey sequencing and comparative analysis of the elephant shark (Callorhinchus milii) genome.</title>
        <authorList>
            <person name="Venkatesh B."/>
            <person name="Kirkness E.F."/>
            <person name="Loh Y.H."/>
            <person name="Halpern A.L."/>
            <person name="Lee A.P."/>
            <person name="Johnson J."/>
            <person name="Dandona N."/>
            <person name="Viswanathan L.D."/>
            <person name="Tay A."/>
            <person name="Venter J.C."/>
            <person name="Strausberg R.L."/>
            <person name="Brenner S."/>
        </authorList>
    </citation>
    <scope>NUCLEOTIDE SEQUENCE [LARGE SCALE GENOMIC DNA]</scope>
</reference>
<keyword evidence="5" id="KW-0677">Repeat</keyword>
<dbReference type="InterPro" id="IPR026082">
    <property type="entry name" value="ABCA"/>
</dbReference>
<dbReference type="FunFam" id="3.40.50.300:FF:000298">
    <property type="entry name" value="ATP-binding cassette sub-family A member 12"/>
    <property type="match status" value="1"/>
</dbReference>
<dbReference type="PANTHER" id="PTHR19229">
    <property type="entry name" value="ATP-BINDING CASSETTE TRANSPORTER SUBFAMILY A ABCA"/>
    <property type="match status" value="1"/>
</dbReference>
<dbReference type="GO" id="GO:0016020">
    <property type="term" value="C:membrane"/>
    <property type="evidence" value="ECO:0007669"/>
    <property type="project" value="UniProtKB-SubCell"/>
</dbReference>
<evidence type="ECO:0000256" key="9">
    <source>
        <dbReference type="ARBA" id="ARBA00023136"/>
    </source>
</evidence>
<evidence type="ECO:0000256" key="6">
    <source>
        <dbReference type="ARBA" id="ARBA00022741"/>
    </source>
</evidence>
<dbReference type="PANTHER" id="PTHR19229:SF113">
    <property type="entry name" value="ATP-BINDING CASSETTE SUB-FAMILY A MEMBER 13"/>
    <property type="match status" value="1"/>
</dbReference>
<accession>A0A4W3JZ35</accession>
<dbReference type="Pfam" id="PF12698">
    <property type="entry name" value="ABC2_membrane_3"/>
    <property type="match status" value="2"/>
</dbReference>
<evidence type="ECO:0000256" key="8">
    <source>
        <dbReference type="ARBA" id="ARBA00022989"/>
    </source>
</evidence>
<feature type="domain" description="ABC transporter" evidence="11">
    <location>
        <begin position="536"/>
        <end position="769"/>
    </location>
</feature>
<dbReference type="InterPro" id="IPR027417">
    <property type="entry name" value="P-loop_NTPase"/>
</dbReference>
<dbReference type="GO" id="GO:0005319">
    <property type="term" value="F:lipid transporter activity"/>
    <property type="evidence" value="ECO:0007669"/>
    <property type="project" value="TreeGrafter"/>
</dbReference>
<dbReference type="Ensembl" id="ENSCMIT00000044105.1">
    <property type="protein sequence ID" value="ENSCMIP00000043483.1"/>
    <property type="gene ID" value="ENSCMIG00000018030.1"/>
</dbReference>
<feature type="transmembrane region" description="Helical" evidence="10">
    <location>
        <begin position="1296"/>
        <end position="1318"/>
    </location>
</feature>
<dbReference type="FunFam" id="3.40.50.300:FF:000335">
    <property type="entry name" value="ATP binding cassette subfamily A member 5"/>
    <property type="match status" value="1"/>
</dbReference>
<dbReference type="GO" id="GO:0016887">
    <property type="term" value="F:ATP hydrolysis activity"/>
    <property type="evidence" value="ECO:0007669"/>
    <property type="project" value="InterPro"/>
</dbReference>
<keyword evidence="6" id="KW-0547">Nucleotide-binding</keyword>
<feature type="transmembrane region" description="Helical" evidence="10">
    <location>
        <begin position="962"/>
        <end position="980"/>
    </location>
</feature>
<evidence type="ECO:0000313" key="12">
    <source>
        <dbReference type="Ensembl" id="ENSCMIP00000043483.1"/>
    </source>
</evidence>
<evidence type="ECO:0000256" key="2">
    <source>
        <dbReference type="ARBA" id="ARBA00008869"/>
    </source>
</evidence>
<reference evidence="13" key="1">
    <citation type="journal article" date="2006" name="Science">
        <title>Ancient noncoding elements conserved in the human genome.</title>
        <authorList>
            <person name="Venkatesh B."/>
            <person name="Kirkness E.F."/>
            <person name="Loh Y.H."/>
            <person name="Halpern A.L."/>
            <person name="Lee A.P."/>
            <person name="Johnson J."/>
            <person name="Dandona N."/>
            <person name="Viswanathan L.D."/>
            <person name="Tay A."/>
            <person name="Venter J.C."/>
            <person name="Strausberg R.L."/>
            <person name="Brenner S."/>
        </authorList>
    </citation>
    <scope>NUCLEOTIDE SEQUENCE [LARGE SCALE GENOMIC DNA]</scope>
</reference>
<reference evidence="12" key="4">
    <citation type="submission" date="2025-08" db="UniProtKB">
        <authorList>
            <consortium name="Ensembl"/>
        </authorList>
    </citation>
    <scope>IDENTIFICATION</scope>
</reference>
<comment type="subcellular location">
    <subcellularLocation>
        <location evidence="1">Membrane</location>
        <topology evidence="1">Multi-pass membrane protein</topology>
    </subcellularLocation>
</comment>